<protein>
    <submittedName>
        <fullName evidence="2">Uncharacterized protein</fullName>
    </submittedName>
</protein>
<evidence type="ECO:0000256" key="1">
    <source>
        <dbReference type="SAM" id="Phobius"/>
    </source>
</evidence>
<keyword evidence="1" id="KW-1133">Transmembrane helix</keyword>
<dbReference type="AlphaFoldDB" id="A0A3A9AM85"/>
<accession>A0A3A9AM85</accession>
<feature type="transmembrane region" description="Helical" evidence="1">
    <location>
        <begin position="22"/>
        <end position="45"/>
    </location>
</feature>
<dbReference type="EMBL" id="RAYQ01000006">
    <property type="protein sequence ID" value="RKI92104.1"/>
    <property type="molecule type" value="Genomic_DNA"/>
</dbReference>
<dbReference type="Proteomes" id="UP000280696">
    <property type="component" value="Unassembled WGS sequence"/>
</dbReference>
<evidence type="ECO:0000313" key="2">
    <source>
        <dbReference type="EMBL" id="RKI92104.1"/>
    </source>
</evidence>
<keyword evidence="3" id="KW-1185">Reference proteome</keyword>
<keyword evidence="1" id="KW-0812">Transmembrane</keyword>
<organism evidence="2 3">
    <name type="scientific">Parablautia intestinalis</name>
    <dbReference type="NCBI Taxonomy" id="2320100"/>
    <lineage>
        <taxon>Bacteria</taxon>
        <taxon>Bacillati</taxon>
        <taxon>Bacillota</taxon>
        <taxon>Clostridia</taxon>
        <taxon>Lachnospirales</taxon>
        <taxon>Lachnospiraceae</taxon>
        <taxon>Parablautia</taxon>
    </lineage>
</organism>
<comment type="caution">
    <text evidence="2">The sequence shown here is derived from an EMBL/GenBank/DDBJ whole genome shotgun (WGS) entry which is preliminary data.</text>
</comment>
<reference evidence="2 3" key="1">
    <citation type="submission" date="2018-09" db="EMBL/GenBank/DDBJ databases">
        <title>Murine metabolic-syndrome-specific gut microbial biobank.</title>
        <authorList>
            <person name="Liu C."/>
        </authorList>
    </citation>
    <scope>NUCLEOTIDE SEQUENCE [LARGE SCALE GENOMIC DNA]</scope>
    <source>
        <strain evidence="2 3">0.1xD8-82</strain>
    </source>
</reference>
<sequence>MLPLDFPAEKKNALLQTVNRNFFILLLISLREGIFIIFSFTYFALSKESIFPFFRAYHTVSAFFGSKLLQGRAHS</sequence>
<gene>
    <name evidence="2" type="ORF">D7V94_08545</name>
</gene>
<evidence type="ECO:0000313" key="3">
    <source>
        <dbReference type="Proteomes" id="UP000280696"/>
    </source>
</evidence>
<keyword evidence="1" id="KW-0472">Membrane</keyword>
<name>A0A3A9AM85_9FIRM</name>
<proteinExistence type="predicted"/>